<evidence type="ECO:0000256" key="5">
    <source>
        <dbReference type="PROSITE-ProRule" id="PRU01240"/>
    </source>
</evidence>
<dbReference type="InterPro" id="IPR041469">
    <property type="entry name" value="Subtilisin-like_FN3"/>
</dbReference>
<keyword evidence="7" id="KW-0732">Signal</keyword>
<dbReference type="Gene3D" id="3.40.50.200">
    <property type="entry name" value="Peptidase S8/S53 domain"/>
    <property type="match status" value="1"/>
</dbReference>
<dbReference type="Proteomes" id="UP001566476">
    <property type="component" value="Unassembled WGS sequence"/>
</dbReference>
<dbReference type="RefSeq" id="WP_370717964.1">
    <property type="nucleotide sequence ID" value="NZ_JBGGTQ010000003.1"/>
</dbReference>
<evidence type="ECO:0000313" key="12">
    <source>
        <dbReference type="EMBL" id="MEZ0491909.1"/>
    </source>
</evidence>
<evidence type="ECO:0000256" key="4">
    <source>
        <dbReference type="ARBA" id="ARBA00022825"/>
    </source>
</evidence>
<evidence type="ECO:0000256" key="3">
    <source>
        <dbReference type="ARBA" id="ARBA00022801"/>
    </source>
</evidence>
<dbReference type="EC" id="3.4.-.-" evidence="12"/>
<feature type="domain" description="Peptidase S8/S53" evidence="8">
    <location>
        <begin position="201"/>
        <end position="670"/>
    </location>
</feature>
<dbReference type="PANTHER" id="PTHR10795">
    <property type="entry name" value="PROPROTEIN CONVERTASE SUBTILISIN/KEXIN"/>
    <property type="match status" value="1"/>
</dbReference>
<dbReference type="Pfam" id="PF05922">
    <property type="entry name" value="Inhibitor_I9"/>
    <property type="match status" value="1"/>
</dbReference>
<evidence type="ECO:0000256" key="2">
    <source>
        <dbReference type="ARBA" id="ARBA00022670"/>
    </source>
</evidence>
<comment type="similarity">
    <text evidence="1 5">Belongs to the peptidase S8 family.</text>
</comment>
<dbReference type="Gene3D" id="2.60.40.2310">
    <property type="match status" value="1"/>
</dbReference>
<accession>A0ABV4HZS2</accession>
<evidence type="ECO:0000259" key="11">
    <source>
        <dbReference type="Pfam" id="PF17766"/>
    </source>
</evidence>
<feature type="region of interest" description="Disordered" evidence="6">
    <location>
        <begin position="296"/>
        <end position="316"/>
    </location>
</feature>
<organism evidence="12 13">
    <name type="scientific">Kineococcus mangrovi</name>
    <dbReference type="NCBI Taxonomy" id="1660183"/>
    <lineage>
        <taxon>Bacteria</taxon>
        <taxon>Bacillati</taxon>
        <taxon>Actinomycetota</taxon>
        <taxon>Actinomycetes</taxon>
        <taxon>Kineosporiales</taxon>
        <taxon>Kineosporiaceae</taxon>
        <taxon>Kineococcus</taxon>
    </lineage>
</organism>
<keyword evidence="3 5" id="KW-0378">Hydrolase</keyword>
<evidence type="ECO:0000259" key="10">
    <source>
        <dbReference type="Pfam" id="PF05922"/>
    </source>
</evidence>
<feature type="active site" description="Charge relay system" evidence="5">
    <location>
        <position position="210"/>
    </location>
</feature>
<dbReference type="InterPro" id="IPR003137">
    <property type="entry name" value="PA_domain"/>
</dbReference>
<dbReference type="InterPro" id="IPR010259">
    <property type="entry name" value="S8pro/Inhibitor_I9"/>
</dbReference>
<feature type="domain" description="Subtilisin-like protease fibronectin type-III" evidence="11">
    <location>
        <begin position="727"/>
        <end position="818"/>
    </location>
</feature>
<dbReference type="Pfam" id="PF00082">
    <property type="entry name" value="Peptidase_S8"/>
    <property type="match status" value="1"/>
</dbReference>
<feature type="active site" description="Charge relay system" evidence="5">
    <location>
        <position position="303"/>
    </location>
</feature>
<dbReference type="InterPro" id="IPR037045">
    <property type="entry name" value="S8pro/Inhibitor_I9_sf"/>
</dbReference>
<dbReference type="Gene3D" id="2.60.120.380">
    <property type="match status" value="1"/>
</dbReference>
<keyword evidence="13" id="KW-1185">Reference proteome</keyword>
<feature type="signal peptide" evidence="7">
    <location>
        <begin position="1"/>
        <end position="30"/>
    </location>
</feature>
<dbReference type="Pfam" id="PF02225">
    <property type="entry name" value="PA"/>
    <property type="match status" value="1"/>
</dbReference>
<sequence length="1016" mass="103193">MVARRPLTTSALAVGVGICLAFAPALPATAAPPPGPPPASLSAGAFADGNYVVTLAQDPIAGYDGSLPGIPRLKSAGGHLDLTQSTTRRYRDLLLSAQAEVADVVGAVPQQRYTVALNGFSAHLTGAQAKELAGTTGVVSVAPDVTRHLTGTSTGVERRTRPLGATTTLATNAPARTTADYLGLTGQGGVWDRLGGVAQAGRGVVVADLDTGLWPEHPSVAGSDLPTRAPADDPHGAYRSGSAIRVDKADGGTYTGVCETGQGWTADDCSTKVVGARSFNDGFLDAHDLSAQEFDSARDSDGHGTHTATTAVGDNGVPATVQGDSYGKVTGIAPAAALAVYKVCWTSDEGDNGCQTSDLVAAIDQAVADNVDVINYSIGSDPSPDPADPVETAFLVAASAGIFVSASAGNSGPGASTVDHQSPWVTTVAAATSVLREGTVVLGDGTKLVGARLQQKPLASAPLVLGSAVKIRRAPADDADKCLDGSLDPARAKGKIVVCERAITARVAKSAEVARAGGVGMILYNPTPNSLEPDTHSVPTVHLDTAAGERVVAYVRGTRNPTASFQAGNTTGTATPTPQISAFSSRGPALVDDGDVLKPDVTAPGSGIIAGYSPVAAENGEDLFAPESGTSMSAPHVTGLAALYLAAHPEFTPMMVKSALMTTARDLVGADGGPVQDVLSAGAGFVDPARMLSPGLVYDSTPVDWLRWLEGSGVETGTGLEAVDPSDLNQASIAVGDLVGTRTVTRSVTAVTGGFYYAQAAVPGFDVSVQPSVLNLQPGQTGRFRVTFTRTTAPADQWTTGSLTWTGGDRLTVRSPVALKALTLGGVPADLTAPASRSGSVSATVLPGTTGSLDLTTTGLVAGTTRSGRVGVGAVREFPVTIPEGATFTRFDLVGQVGSDVDLYLYTDGGTLVAQSATTAADERIDGFTEPGRYVLQVSGYTGADGAPDAGYALTSYVLGAGGGQGRFRVTPDPLPLVQGRPTTLTASWKGLDPAKRYLGTITYGQTPLRTVVAVG</sequence>
<dbReference type="CDD" id="cd04852">
    <property type="entry name" value="Peptidases_S8_3"/>
    <property type="match status" value="1"/>
</dbReference>
<feature type="domain" description="Inhibitor I9" evidence="10">
    <location>
        <begin position="51"/>
        <end position="149"/>
    </location>
</feature>
<dbReference type="InterPro" id="IPR036852">
    <property type="entry name" value="Peptidase_S8/S53_dom_sf"/>
</dbReference>
<evidence type="ECO:0000259" key="9">
    <source>
        <dbReference type="Pfam" id="PF02225"/>
    </source>
</evidence>
<evidence type="ECO:0000313" key="13">
    <source>
        <dbReference type="Proteomes" id="UP001566476"/>
    </source>
</evidence>
<dbReference type="InterPro" id="IPR045051">
    <property type="entry name" value="SBT"/>
</dbReference>
<dbReference type="Gene3D" id="3.30.70.80">
    <property type="entry name" value="Peptidase S8 propeptide/proteinase inhibitor I9"/>
    <property type="match status" value="1"/>
</dbReference>
<protein>
    <submittedName>
        <fullName evidence="12">S8 family peptidase</fullName>
        <ecNumber evidence="12">3.4.-.-</ecNumber>
    </submittedName>
</protein>
<evidence type="ECO:0000256" key="6">
    <source>
        <dbReference type="SAM" id="MobiDB-lite"/>
    </source>
</evidence>
<comment type="caution">
    <text evidence="12">The sequence shown here is derived from an EMBL/GenBank/DDBJ whole genome shotgun (WGS) entry which is preliminary data.</text>
</comment>
<evidence type="ECO:0000256" key="7">
    <source>
        <dbReference type="SAM" id="SignalP"/>
    </source>
</evidence>
<evidence type="ECO:0000259" key="8">
    <source>
        <dbReference type="Pfam" id="PF00082"/>
    </source>
</evidence>
<dbReference type="CDD" id="cd02120">
    <property type="entry name" value="PA_subtilisin_like"/>
    <property type="match status" value="1"/>
</dbReference>
<dbReference type="InterPro" id="IPR023828">
    <property type="entry name" value="Peptidase_S8_Ser-AS"/>
</dbReference>
<name>A0ABV4HZS2_9ACTN</name>
<dbReference type="EMBL" id="JBGGTQ010000003">
    <property type="protein sequence ID" value="MEZ0491909.1"/>
    <property type="molecule type" value="Genomic_DNA"/>
</dbReference>
<feature type="domain" description="PA" evidence="9">
    <location>
        <begin position="461"/>
        <end position="550"/>
    </location>
</feature>
<dbReference type="PROSITE" id="PS00138">
    <property type="entry name" value="SUBTILASE_SER"/>
    <property type="match status" value="1"/>
</dbReference>
<gene>
    <name evidence="12" type="ORF">AB2L28_06620</name>
</gene>
<dbReference type="Pfam" id="PF17766">
    <property type="entry name" value="fn3_6"/>
    <property type="match status" value="1"/>
</dbReference>
<keyword evidence="2 5" id="KW-0645">Protease</keyword>
<dbReference type="GO" id="GO:0016787">
    <property type="term" value="F:hydrolase activity"/>
    <property type="evidence" value="ECO:0007669"/>
    <property type="project" value="UniProtKB-KW"/>
</dbReference>
<feature type="chain" id="PRO_5047026659" evidence="7">
    <location>
        <begin position="31"/>
        <end position="1016"/>
    </location>
</feature>
<dbReference type="Gene3D" id="3.50.30.30">
    <property type="match status" value="1"/>
</dbReference>
<dbReference type="PRINTS" id="PR00723">
    <property type="entry name" value="SUBTILISIN"/>
</dbReference>
<dbReference type="InterPro" id="IPR015500">
    <property type="entry name" value="Peptidase_S8_subtilisin-rel"/>
</dbReference>
<dbReference type="InterPro" id="IPR000209">
    <property type="entry name" value="Peptidase_S8/S53_dom"/>
</dbReference>
<dbReference type="InterPro" id="IPR034197">
    <property type="entry name" value="Peptidases_S8_3"/>
</dbReference>
<reference evidence="12 13" key="1">
    <citation type="submission" date="2024-07" db="EMBL/GenBank/DDBJ databases">
        <authorList>
            <person name="Thanompreechachai J."/>
            <person name="Duangmal K."/>
        </authorList>
    </citation>
    <scope>NUCLEOTIDE SEQUENCE [LARGE SCALE GENOMIC DNA]</scope>
    <source>
        <strain evidence="12 13">TBRC 1896</strain>
    </source>
</reference>
<proteinExistence type="inferred from homology"/>
<feature type="active site" description="Charge relay system" evidence="5">
    <location>
        <position position="631"/>
    </location>
</feature>
<dbReference type="PROSITE" id="PS51892">
    <property type="entry name" value="SUBTILASE"/>
    <property type="match status" value="1"/>
</dbReference>
<keyword evidence="4 5" id="KW-0720">Serine protease</keyword>
<evidence type="ECO:0000256" key="1">
    <source>
        <dbReference type="ARBA" id="ARBA00011073"/>
    </source>
</evidence>
<dbReference type="SUPFAM" id="SSF52743">
    <property type="entry name" value="Subtilisin-like"/>
    <property type="match status" value="1"/>
</dbReference>